<dbReference type="FunFam" id="3.30.200.20:FF:000042">
    <property type="entry name" value="Aurora kinase A"/>
    <property type="match status" value="1"/>
</dbReference>
<reference evidence="10" key="1">
    <citation type="submission" date="2023-01" db="EMBL/GenBank/DDBJ databases">
        <title>Genome assembly of the deep-sea coral Lophelia pertusa.</title>
        <authorList>
            <person name="Herrera S."/>
            <person name="Cordes E."/>
        </authorList>
    </citation>
    <scope>NUCLEOTIDE SEQUENCE</scope>
    <source>
        <strain evidence="10">USNM1676648</strain>
        <tissue evidence="10">Polyp</tissue>
    </source>
</reference>
<dbReference type="PROSITE" id="PS00107">
    <property type="entry name" value="PROTEIN_KINASE_ATP"/>
    <property type="match status" value="1"/>
</dbReference>
<evidence type="ECO:0000259" key="9">
    <source>
        <dbReference type="PROSITE" id="PS50011"/>
    </source>
</evidence>
<gene>
    <name evidence="10" type="ORF">OS493_001706</name>
</gene>
<protein>
    <recommendedName>
        <fullName evidence="9">Protein kinase domain-containing protein</fullName>
    </recommendedName>
</protein>
<dbReference type="GO" id="GO:0005737">
    <property type="term" value="C:cytoplasm"/>
    <property type="evidence" value="ECO:0007669"/>
    <property type="project" value="TreeGrafter"/>
</dbReference>
<keyword evidence="11" id="KW-1185">Reference proteome</keyword>
<comment type="similarity">
    <text evidence="7">Belongs to the protein kinase superfamily.</text>
</comment>
<evidence type="ECO:0000256" key="7">
    <source>
        <dbReference type="RuleBase" id="RU000304"/>
    </source>
</evidence>
<dbReference type="Gene3D" id="1.10.510.10">
    <property type="entry name" value="Transferase(Phosphotransferase) domain 1"/>
    <property type="match status" value="1"/>
</dbReference>
<comment type="caution">
    <text evidence="10">The sequence shown here is derived from an EMBL/GenBank/DDBJ whole genome shotgun (WGS) entry which is preliminary data.</text>
</comment>
<feature type="binding site" evidence="6">
    <location>
        <position position="45"/>
    </location>
    <ligand>
        <name>ATP</name>
        <dbReference type="ChEBI" id="CHEBI:30616"/>
    </ligand>
</feature>
<feature type="domain" description="Protein kinase" evidence="9">
    <location>
        <begin position="16"/>
        <end position="280"/>
    </location>
</feature>
<keyword evidence="4" id="KW-0418">Kinase</keyword>
<keyword evidence="2" id="KW-0808">Transferase</keyword>
<dbReference type="Proteomes" id="UP001163046">
    <property type="component" value="Unassembled WGS sequence"/>
</dbReference>
<dbReference type="GO" id="GO:0005524">
    <property type="term" value="F:ATP binding"/>
    <property type="evidence" value="ECO:0007669"/>
    <property type="project" value="UniProtKB-UniRule"/>
</dbReference>
<evidence type="ECO:0000256" key="8">
    <source>
        <dbReference type="SAM" id="MobiDB-lite"/>
    </source>
</evidence>
<dbReference type="CDD" id="cd14003">
    <property type="entry name" value="STKc_AMPK-like"/>
    <property type="match status" value="1"/>
</dbReference>
<evidence type="ECO:0000256" key="2">
    <source>
        <dbReference type="ARBA" id="ARBA00022679"/>
    </source>
</evidence>
<name>A0A9W9Z7Q7_9CNID</name>
<evidence type="ECO:0000256" key="1">
    <source>
        <dbReference type="ARBA" id="ARBA00022527"/>
    </source>
</evidence>
<accession>A0A9W9Z7Q7</accession>
<dbReference type="InterPro" id="IPR000719">
    <property type="entry name" value="Prot_kinase_dom"/>
</dbReference>
<dbReference type="InterPro" id="IPR008271">
    <property type="entry name" value="Ser/Thr_kinase_AS"/>
</dbReference>
<dbReference type="EMBL" id="MU826826">
    <property type="protein sequence ID" value="KAJ7374979.1"/>
    <property type="molecule type" value="Genomic_DNA"/>
</dbReference>
<dbReference type="PANTHER" id="PTHR24346:SF79">
    <property type="entry name" value="PROTEIN KINASE DOMAIN-CONTAINING PROTEIN"/>
    <property type="match status" value="1"/>
</dbReference>
<evidence type="ECO:0000313" key="11">
    <source>
        <dbReference type="Proteomes" id="UP001163046"/>
    </source>
</evidence>
<dbReference type="PANTHER" id="PTHR24346">
    <property type="entry name" value="MAP/MICROTUBULE AFFINITY-REGULATING KINASE"/>
    <property type="match status" value="1"/>
</dbReference>
<keyword evidence="1 7" id="KW-0723">Serine/threonine-protein kinase</keyword>
<evidence type="ECO:0000256" key="3">
    <source>
        <dbReference type="ARBA" id="ARBA00022741"/>
    </source>
</evidence>
<dbReference type="InterPro" id="IPR017441">
    <property type="entry name" value="Protein_kinase_ATP_BS"/>
</dbReference>
<dbReference type="FunFam" id="1.10.510.10:FF:000571">
    <property type="entry name" value="Maternal embryonic leucine zipper kinase"/>
    <property type="match status" value="1"/>
</dbReference>
<dbReference type="InterPro" id="IPR011009">
    <property type="entry name" value="Kinase-like_dom_sf"/>
</dbReference>
<dbReference type="SUPFAM" id="SSF56112">
    <property type="entry name" value="Protein kinase-like (PK-like)"/>
    <property type="match status" value="1"/>
</dbReference>
<dbReference type="GO" id="GO:0004674">
    <property type="term" value="F:protein serine/threonine kinase activity"/>
    <property type="evidence" value="ECO:0007669"/>
    <property type="project" value="UniProtKB-KW"/>
</dbReference>
<dbReference type="OrthoDB" id="193931at2759"/>
<dbReference type="PROSITE" id="PS50011">
    <property type="entry name" value="PROTEIN_KINASE_DOM"/>
    <property type="match status" value="1"/>
</dbReference>
<evidence type="ECO:0000256" key="5">
    <source>
        <dbReference type="ARBA" id="ARBA00022840"/>
    </source>
</evidence>
<feature type="compositionally biased region" description="Basic residues" evidence="8">
    <location>
        <begin position="417"/>
        <end position="426"/>
    </location>
</feature>
<proteinExistence type="inferred from homology"/>
<organism evidence="10 11">
    <name type="scientific">Desmophyllum pertusum</name>
    <dbReference type="NCBI Taxonomy" id="174260"/>
    <lineage>
        <taxon>Eukaryota</taxon>
        <taxon>Metazoa</taxon>
        <taxon>Cnidaria</taxon>
        <taxon>Anthozoa</taxon>
        <taxon>Hexacorallia</taxon>
        <taxon>Scleractinia</taxon>
        <taxon>Caryophylliina</taxon>
        <taxon>Caryophylliidae</taxon>
        <taxon>Desmophyllum</taxon>
    </lineage>
</organism>
<dbReference type="Pfam" id="PF00069">
    <property type="entry name" value="Pkinase"/>
    <property type="match status" value="1"/>
</dbReference>
<dbReference type="SMART" id="SM00220">
    <property type="entry name" value="S_TKc"/>
    <property type="match status" value="1"/>
</dbReference>
<evidence type="ECO:0000313" key="10">
    <source>
        <dbReference type="EMBL" id="KAJ7374979.1"/>
    </source>
</evidence>
<feature type="compositionally biased region" description="Polar residues" evidence="8">
    <location>
        <begin position="346"/>
        <end position="362"/>
    </location>
</feature>
<dbReference type="PROSITE" id="PS00108">
    <property type="entry name" value="PROTEIN_KINASE_ST"/>
    <property type="match status" value="1"/>
</dbReference>
<evidence type="ECO:0000256" key="4">
    <source>
        <dbReference type="ARBA" id="ARBA00022777"/>
    </source>
</evidence>
<keyword evidence="5 6" id="KW-0067">ATP-binding</keyword>
<sequence>MSESNSFVLKRIGTYDLTGSRLGKGNFAYVELATNRITKSKVAMKVIDTRQIKDEYVKKNILREALLLKKVCHPNIVRLYETLKQHSTYCIVTEFVPGGELLSHLRSQNESKLSESQARPIMRQLISALYHLHENGIVHRDLKMENILLDDSKKNIKIVDFGLSNICRGDDLLKTQCGSPEYAAPELFRHGCRYGTEVDLWSLGVIMYGIVVGRLPFRSPHYGSRGRNELVDQTSRGLSCTHNKYLVLLTPHCRDLLRKLLEPNPQMRLPLLDVMVHPWVTVQGTAPLVPYTEQPIDEQLQDKVLGRTSQLIKIDKSKIAFHVQQKRFDAISGVYNLLLDEELKSASTSNNSDRGIQTTGDQEASVIRVSIKPVTSDHGKENGDQVSKGAQGAESESATSFEGQDLQAEHDWEQAPTRKHMVHKPK</sequence>
<evidence type="ECO:0000256" key="6">
    <source>
        <dbReference type="PROSITE-ProRule" id="PRU10141"/>
    </source>
</evidence>
<feature type="region of interest" description="Disordered" evidence="8">
    <location>
        <begin position="346"/>
        <end position="426"/>
    </location>
</feature>
<keyword evidence="3 6" id="KW-0547">Nucleotide-binding</keyword>
<dbReference type="AlphaFoldDB" id="A0A9W9Z7Q7"/>
<dbReference type="GO" id="GO:0035556">
    <property type="term" value="P:intracellular signal transduction"/>
    <property type="evidence" value="ECO:0007669"/>
    <property type="project" value="TreeGrafter"/>
</dbReference>